<evidence type="ECO:0000313" key="4">
    <source>
        <dbReference type="Proteomes" id="UP000435036"/>
    </source>
</evidence>
<sequence>MHESKPHSPWLSLITLLGLTFFGAIASQLILILAFTLITGKLDLASLASPILLAENNRPMLYLLLGGSSLGTFLFPALLLQRIERFQYQYFPQRKAGLTAFLGLSFLFLMAFSPLMELISLWNMDMKLPGSMEGVETWMRTQEDAMGNLTKSLVMTDGFGNLMTNLLVMAVIPAIVEEFFFRGALQNICFRLFNNQHAAIWLTAIIFSAIHVQFFGFFPRMILGLVFGYAFVWTKNIWVPVFAHFVNNATVTIMAFIFHAQGKTFEDLQRTEAYSPIIYLSSFILALLIGYYFYKKSLAVNHSYESELD</sequence>
<proteinExistence type="predicted"/>
<dbReference type="GO" id="GO:0008237">
    <property type="term" value="F:metallopeptidase activity"/>
    <property type="evidence" value="ECO:0007669"/>
    <property type="project" value="UniProtKB-KW"/>
</dbReference>
<organism evidence="3 4">
    <name type="scientific">Sphingobacterium humi</name>
    <dbReference type="NCBI Taxonomy" id="1796905"/>
    <lineage>
        <taxon>Bacteria</taxon>
        <taxon>Pseudomonadati</taxon>
        <taxon>Bacteroidota</taxon>
        <taxon>Sphingobacteriia</taxon>
        <taxon>Sphingobacteriales</taxon>
        <taxon>Sphingobacteriaceae</taxon>
        <taxon>Sphingobacterium</taxon>
    </lineage>
</organism>
<dbReference type="PANTHER" id="PTHR43592">
    <property type="entry name" value="CAAX AMINO TERMINAL PROTEASE"/>
    <property type="match status" value="1"/>
</dbReference>
<dbReference type="RefSeq" id="WP_160369924.1">
    <property type="nucleotide sequence ID" value="NZ_WSQA01000011.1"/>
</dbReference>
<keyword evidence="1" id="KW-0812">Transmembrane</keyword>
<dbReference type="GO" id="GO:0080120">
    <property type="term" value="P:CAAX-box protein maturation"/>
    <property type="evidence" value="ECO:0007669"/>
    <property type="project" value="UniProtKB-ARBA"/>
</dbReference>
<dbReference type="GO" id="GO:0006508">
    <property type="term" value="P:proteolysis"/>
    <property type="evidence" value="ECO:0007669"/>
    <property type="project" value="UniProtKB-KW"/>
</dbReference>
<feature type="transmembrane region" description="Helical" evidence="1">
    <location>
        <begin position="237"/>
        <end position="257"/>
    </location>
</feature>
<dbReference type="GO" id="GO:0004175">
    <property type="term" value="F:endopeptidase activity"/>
    <property type="evidence" value="ECO:0007669"/>
    <property type="project" value="UniProtKB-ARBA"/>
</dbReference>
<feature type="domain" description="CAAX prenyl protease 2/Lysostaphin resistance protein A-like" evidence="2">
    <location>
        <begin position="162"/>
        <end position="249"/>
    </location>
</feature>
<dbReference type="Pfam" id="PF02517">
    <property type="entry name" value="Rce1-like"/>
    <property type="match status" value="1"/>
</dbReference>
<feature type="transmembrane region" description="Helical" evidence="1">
    <location>
        <begin position="277"/>
        <end position="294"/>
    </location>
</feature>
<protein>
    <submittedName>
        <fullName evidence="3">CPBP family intramembrane metalloprotease</fullName>
    </submittedName>
</protein>
<feature type="transmembrane region" description="Helical" evidence="1">
    <location>
        <begin position="101"/>
        <end position="122"/>
    </location>
</feature>
<keyword evidence="3" id="KW-0645">Protease</keyword>
<name>A0A6N8L426_9SPHI</name>
<dbReference type="EMBL" id="WSQA01000011">
    <property type="protein sequence ID" value="MVZ63201.1"/>
    <property type="molecule type" value="Genomic_DNA"/>
</dbReference>
<dbReference type="AlphaFoldDB" id="A0A6N8L426"/>
<accession>A0A6N8L426</accession>
<keyword evidence="1" id="KW-1133">Transmembrane helix</keyword>
<evidence type="ECO:0000256" key="1">
    <source>
        <dbReference type="SAM" id="Phobius"/>
    </source>
</evidence>
<keyword evidence="4" id="KW-1185">Reference proteome</keyword>
<keyword evidence="1" id="KW-0472">Membrane</keyword>
<keyword evidence="3" id="KW-0378">Hydrolase</keyword>
<feature type="transmembrane region" description="Helical" evidence="1">
    <location>
        <begin position="60"/>
        <end position="80"/>
    </location>
</feature>
<feature type="transmembrane region" description="Helical" evidence="1">
    <location>
        <begin position="12"/>
        <end position="40"/>
    </location>
</feature>
<dbReference type="OrthoDB" id="1523022at2"/>
<gene>
    <name evidence="3" type="ORF">GQF63_14290</name>
</gene>
<feature type="transmembrane region" description="Helical" evidence="1">
    <location>
        <begin position="162"/>
        <end position="181"/>
    </location>
</feature>
<evidence type="ECO:0000259" key="2">
    <source>
        <dbReference type="Pfam" id="PF02517"/>
    </source>
</evidence>
<dbReference type="InterPro" id="IPR003675">
    <property type="entry name" value="Rce1/LyrA-like_dom"/>
</dbReference>
<feature type="transmembrane region" description="Helical" evidence="1">
    <location>
        <begin position="201"/>
        <end position="231"/>
    </location>
</feature>
<keyword evidence="3" id="KW-0482">Metalloprotease</keyword>
<evidence type="ECO:0000313" key="3">
    <source>
        <dbReference type="EMBL" id="MVZ63201.1"/>
    </source>
</evidence>
<reference evidence="3 4" key="1">
    <citation type="submission" date="2019-12" db="EMBL/GenBank/DDBJ databases">
        <authorList>
            <person name="Dong K."/>
        </authorList>
    </citation>
    <scope>NUCLEOTIDE SEQUENCE [LARGE SCALE GENOMIC DNA]</scope>
    <source>
        <strain evidence="3 4">JCM 31225</strain>
    </source>
</reference>
<dbReference type="Proteomes" id="UP000435036">
    <property type="component" value="Unassembled WGS sequence"/>
</dbReference>
<comment type="caution">
    <text evidence="3">The sequence shown here is derived from an EMBL/GenBank/DDBJ whole genome shotgun (WGS) entry which is preliminary data.</text>
</comment>
<dbReference type="PANTHER" id="PTHR43592:SF15">
    <property type="entry name" value="CAAX AMINO TERMINAL PROTEASE FAMILY PROTEIN"/>
    <property type="match status" value="1"/>
</dbReference>